<keyword evidence="2 6" id="KW-0645">Protease</keyword>
<evidence type="ECO:0000256" key="7">
    <source>
        <dbReference type="RuleBase" id="RU003355"/>
    </source>
</evidence>
<dbReference type="CDD" id="cd04848">
    <property type="entry name" value="Peptidases_S8_Autotransporter_serine_protease_like"/>
    <property type="match status" value="1"/>
</dbReference>
<evidence type="ECO:0000313" key="11">
    <source>
        <dbReference type="Proteomes" id="UP000199302"/>
    </source>
</evidence>
<dbReference type="PRINTS" id="PR00723">
    <property type="entry name" value="SUBTILISIN"/>
</dbReference>
<keyword evidence="5 6" id="KW-0720">Serine protease</keyword>
<dbReference type="PANTHER" id="PTHR43806">
    <property type="entry name" value="PEPTIDASE S8"/>
    <property type="match status" value="1"/>
</dbReference>
<protein>
    <submittedName>
        <fullName evidence="10">Serine protease, subtilisin family</fullName>
    </submittedName>
</protein>
<dbReference type="PROSITE" id="PS00137">
    <property type="entry name" value="SUBTILASE_HIS"/>
    <property type="match status" value="1"/>
</dbReference>
<dbReference type="Pfam" id="PF00082">
    <property type="entry name" value="Peptidase_S8"/>
    <property type="match status" value="1"/>
</dbReference>
<gene>
    <name evidence="10" type="ORF">SAMN04515673_101264</name>
</gene>
<evidence type="ECO:0000256" key="8">
    <source>
        <dbReference type="SAM" id="SignalP"/>
    </source>
</evidence>
<evidence type="ECO:0000256" key="6">
    <source>
        <dbReference type="PROSITE-ProRule" id="PRU01240"/>
    </source>
</evidence>
<evidence type="ECO:0000256" key="3">
    <source>
        <dbReference type="ARBA" id="ARBA00022729"/>
    </source>
</evidence>
<feature type="active site" description="Charge relay system" evidence="6">
    <location>
        <position position="437"/>
    </location>
</feature>
<feature type="chain" id="PRO_5011716923" evidence="8">
    <location>
        <begin position="40"/>
        <end position="828"/>
    </location>
</feature>
<name>A0A1I6CRT2_9RHOB</name>
<feature type="active site" description="Charge relay system" evidence="6">
    <location>
        <position position="214"/>
    </location>
</feature>
<dbReference type="Proteomes" id="UP000199302">
    <property type="component" value="Unassembled WGS sequence"/>
</dbReference>
<dbReference type="PANTHER" id="PTHR43806:SF11">
    <property type="entry name" value="CEREVISIN-RELATED"/>
    <property type="match status" value="1"/>
</dbReference>
<dbReference type="InterPro" id="IPR050131">
    <property type="entry name" value="Peptidase_S8_subtilisin-like"/>
</dbReference>
<evidence type="ECO:0000256" key="4">
    <source>
        <dbReference type="ARBA" id="ARBA00022801"/>
    </source>
</evidence>
<dbReference type="EMBL" id="FOYI01000001">
    <property type="protein sequence ID" value="SFQ95926.1"/>
    <property type="molecule type" value="Genomic_DNA"/>
</dbReference>
<dbReference type="InterPro" id="IPR015500">
    <property type="entry name" value="Peptidase_S8_subtilisin-rel"/>
</dbReference>
<evidence type="ECO:0000256" key="2">
    <source>
        <dbReference type="ARBA" id="ARBA00022670"/>
    </source>
</evidence>
<reference evidence="10 11" key="1">
    <citation type="submission" date="2016-10" db="EMBL/GenBank/DDBJ databases">
        <authorList>
            <person name="de Groot N.N."/>
        </authorList>
    </citation>
    <scope>NUCLEOTIDE SEQUENCE [LARGE SCALE GENOMIC DNA]</scope>
    <source>
        <strain evidence="11">KMM 9023,NRIC 0796,JCM 17311,KCTC 23692</strain>
    </source>
</reference>
<evidence type="ECO:0000259" key="9">
    <source>
        <dbReference type="Pfam" id="PF00082"/>
    </source>
</evidence>
<dbReference type="PROSITE" id="PS51892">
    <property type="entry name" value="SUBTILASE"/>
    <property type="match status" value="1"/>
</dbReference>
<feature type="domain" description="Peptidase S8/S53" evidence="9">
    <location>
        <begin position="205"/>
        <end position="485"/>
    </location>
</feature>
<dbReference type="GO" id="GO:0004252">
    <property type="term" value="F:serine-type endopeptidase activity"/>
    <property type="evidence" value="ECO:0007669"/>
    <property type="project" value="UniProtKB-UniRule"/>
</dbReference>
<evidence type="ECO:0000256" key="5">
    <source>
        <dbReference type="ARBA" id="ARBA00022825"/>
    </source>
</evidence>
<keyword evidence="11" id="KW-1185">Reference proteome</keyword>
<dbReference type="AlphaFoldDB" id="A0A1I6CRT2"/>
<dbReference type="PROSITE" id="PS00136">
    <property type="entry name" value="SUBTILASE_ASP"/>
    <property type="match status" value="1"/>
</dbReference>
<dbReference type="InterPro" id="IPR036852">
    <property type="entry name" value="Peptidase_S8/S53_dom_sf"/>
</dbReference>
<dbReference type="Gene3D" id="3.40.50.200">
    <property type="entry name" value="Peptidase S8/S53 domain"/>
    <property type="match status" value="1"/>
</dbReference>
<dbReference type="InterPro" id="IPR000209">
    <property type="entry name" value="Peptidase_S8/S53_dom"/>
</dbReference>
<dbReference type="InterPro" id="IPR034061">
    <property type="entry name" value="Peptidases_S8_Autotransporter"/>
</dbReference>
<dbReference type="InterPro" id="IPR023828">
    <property type="entry name" value="Peptidase_S8_Ser-AS"/>
</dbReference>
<dbReference type="SUPFAM" id="SSF52743">
    <property type="entry name" value="Subtilisin-like"/>
    <property type="match status" value="1"/>
</dbReference>
<keyword evidence="3 8" id="KW-0732">Signal</keyword>
<keyword evidence="4 6" id="KW-0378">Hydrolase</keyword>
<evidence type="ECO:0000313" key="10">
    <source>
        <dbReference type="EMBL" id="SFQ95926.1"/>
    </source>
</evidence>
<dbReference type="GO" id="GO:0006508">
    <property type="term" value="P:proteolysis"/>
    <property type="evidence" value="ECO:0007669"/>
    <property type="project" value="UniProtKB-KW"/>
</dbReference>
<sequence>MHLAGGVRGAKVVCVIWSVFRALGLALALCAAGSGAAVAQGNPASLAAFGLSTGASEAEILRALVAAFRADPGSYGAARALLARQSPELLRAYLREIGVLVPASGGTAPANAVVGGAAAPGLGAGAGLGLGLVVAGAALALAGGGEEGDEQDDAARVTIPGSPVTVFDFTVLTGDATSFRTSEYARSTGLDAVGAAERYAAGGQGQGVTIAILDTGIDLAHSEFDGKIDLSNSYSYYGQSDAIADEDGHGTAVAGVAAAARNGSGTQGIAFGSQIVVFRGVPGEEETRDPTSPTVFADALLRSVGAGAAVMNNSWSYVDSGGRARTVADFSSAREVRDFLGSSAIDALDIAVANDLAIVFAASNDSEAEVSITAGLPLFFPRYDGYIIAAVATDTAGQIAGFSNRCGQAMDFCLAAPGISIRTTALNGTTLTASGTSFAAPLVSGAVALLKSQSPELTTPEISQILFDTAQDLGAPGVDAIYGQGMLDVGAALLPQGQLMVYEGEDVAGPATALAETGIIASAPLAAAIGQALDGQALMVGDAYDRGYAIDAGAIVTAAAAPLPDLGAPDQGGEAVQFGVTRARGARDYLSPLDWVEADLRAFSHVALGHGLRLSTEMTTASTAARNGAARLGLQWQGKGESRLRLGLGRIDERGEVLGSAFFGAAGQGGAARTRFIELGGRIGLPARGFLDVTAIQSVTEFSQDGLVTGGEGLRGRAGRVALGARGALGLPGTVVAALSSPLQITSGRLDLSLPQARPAAVGAMRSTGVIRREMSVEVEEAARPIDLTLSYQGGLGLPQGRVALMGGLRFEPSGRTPFLGLQISGRF</sequence>
<dbReference type="STRING" id="871652.SAMN04515673_101264"/>
<accession>A0A1I6CRT2</accession>
<feature type="active site" description="Charge relay system" evidence="6">
    <location>
        <position position="249"/>
    </location>
</feature>
<dbReference type="InterPro" id="IPR023827">
    <property type="entry name" value="Peptidase_S8_Asp-AS"/>
</dbReference>
<evidence type="ECO:0000256" key="1">
    <source>
        <dbReference type="ARBA" id="ARBA00011073"/>
    </source>
</evidence>
<feature type="signal peptide" evidence="8">
    <location>
        <begin position="1"/>
        <end position="39"/>
    </location>
</feature>
<dbReference type="PROSITE" id="PS00138">
    <property type="entry name" value="SUBTILASE_SER"/>
    <property type="match status" value="1"/>
</dbReference>
<organism evidence="10 11">
    <name type="scientific">Poseidonocella sedimentorum</name>
    <dbReference type="NCBI Taxonomy" id="871652"/>
    <lineage>
        <taxon>Bacteria</taxon>
        <taxon>Pseudomonadati</taxon>
        <taxon>Pseudomonadota</taxon>
        <taxon>Alphaproteobacteria</taxon>
        <taxon>Rhodobacterales</taxon>
        <taxon>Roseobacteraceae</taxon>
        <taxon>Poseidonocella</taxon>
    </lineage>
</organism>
<proteinExistence type="inferred from homology"/>
<comment type="similarity">
    <text evidence="1 6 7">Belongs to the peptidase S8 family.</text>
</comment>
<dbReference type="InterPro" id="IPR022398">
    <property type="entry name" value="Peptidase_S8_His-AS"/>
</dbReference>